<evidence type="ECO:0000259" key="2">
    <source>
        <dbReference type="Pfam" id="PF12657"/>
    </source>
</evidence>
<reference evidence="3" key="1">
    <citation type="submission" date="2025-08" db="UniProtKB">
        <authorList>
            <consortium name="Ensembl"/>
        </authorList>
    </citation>
    <scope>IDENTIFICATION</scope>
</reference>
<dbReference type="Proteomes" id="UP000694701">
    <property type="component" value="Unplaced"/>
</dbReference>
<feature type="domain" description="Transcription factor IIIC 90kDa subunit N-terminal" evidence="2">
    <location>
        <begin position="51"/>
        <end position="99"/>
    </location>
</feature>
<feature type="region of interest" description="Disordered" evidence="1">
    <location>
        <begin position="1"/>
        <end position="27"/>
    </location>
</feature>
<dbReference type="AlphaFoldDB" id="A0A8C2K5D7"/>
<protein>
    <recommendedName>
        <fullName evidence="2">Transcription factor IIIC 90kDa subunit N-terminal domain-containing protein</fullName>
    </recommendedName>
</protein>
<accession>A0A8C2K5D7</accession>
<dbReference type="InterPro" id="IPR024761">
    <property type="entry name" value="TFIIIC_delta_N"/>
</dbReference>
<feature type="compositionally biased region" description="Polar residues" evidence="1">
    <location>
        <begin position="1"/>
        <end position="18"/>
    </location>
</feature>
<dbReference type="Pfam" id="PF12657">
    <property type="entry name" value="TFIIIC_delta"/>
    <property type="match status" value="1"/>
</dbReference>
<evidence type="ECO:0000313" key="4">
    <source>
        <dbReference type="Proteomes" id="UP000694701"/>
    </source>
</evidence>
<evidence type="ECO:0000256" key="1">
    <source>
        <dbReference type="SAM" id="MobiDB-lite"/>
    </source>
</evidence>
<proteinExistence type="predicted"/>
<dbReference type="Ensembl" id="ENSCCRT00020115121.1">
    <property type="protein sequence ID" value="ENSCCRP00020105401.1"/>
    <property type="gene ID" value="ENSCCRG00020048083.1"/>
</dbReference>
<evidence type="ECO:0000313" key="3">
    <source>
        <dbReference type="Ensembl" id="ENSCCRP00020105401.1"/>
    </source>
</evidence>
<sequence>MAALSSNSTSEKSRTASGPDNDFWAGQGPVVLRDPAIKLLSPVSGLEPLSWAEDHRLAASSANSVSVMELVCDIHSLSQNLVLHRSHIPVPDSAFELKVNVRASLFYFIFFKWGTVFSHWSQL</sequence>
<organism evidence="3 4">
    <name type="scientific">Cyprinus carpio</name>
    <name type="common">Common carp</name>
    <dbReference type="NCBI Taxonomy" id="7962"/>
    <lineage>
        <taxon>Eukaryota</taxon>
        <taxon>Metazoa</taxon>
        <taxon>Chordata</taxon>
        <taxon>Craniata</taxon>
        <taxon>Vertebrata</taxon>
        <taxon>Euteleostomi</taxon>
        <taxon>Actinopterygii</taxon>
        <taxon>Neopterygii</taxon>
        <taxon>Teleostei</taxon>
        <taxon>Ostariophysi</taxon>
        <taxon>Cypriniformes</taxon>
        <taxon>Cyprinidae</taxon>
        <taxon>Cyprininae</taxon>
        <taxon>Cyprinus</taxon>
    </lineage>
</organism>
<name>A0A8C2K5D7_CYPCA</name>